<dbReference type="Gene3D" id="3.40.50.150">
    <property type="entry name" value="Vaccinia Virus protein VP39"/>
    <property type="match status" value="1"/>
</dbReference>
<proteinExistence type="inferred from homology"/>
<feature type="compositionally biased region" description="Basic and acidic residues" evidence="7">
    <location>
        <begin position="235"/>
        <end position="273"/>
    </location>
</feature>
<dbReference type="Pfam" id="PF02527">
    <property type="entry name" value="GidB"/>
    <property type="match status" value="1"/>
</dbReference>
<feature type="binding site" evidence="6">
    <location>
        <position position="90"/>
    </location>
    <ligand>
        <name>S-adenosyl-L-methionine</name>
        <dbReference type="ChEBI" id="CHEBI:59789"/>
    </ligand>
</feature>
<comment type="subcellular location">
    <subcellularLocation>
        <location evidence="6">Cytoplasm</location>
    </subcellularLocation>
</comment>
<evidence type="ECO:0000256" key="3">
    <source>
        <dbReference type="ARBA" id="ARBA00022603"/>
    </source>
</evidence>
<dbReference type="HAMAP" id="MF_00074">
    <property type="entry name" value="16SrRNA_methyltr_G"/>
    <property type="match status" value="1"/>
</dbReference>
<keyword evidence="9" id="KW-1185">Reference proteome</keyword>
<keyword evidence="1 6" id="KW-0963">Cytoplasm</keyword>
<evidence type="ECO:0000313" key="8">
    <source>
        <dbReference type="EMBL" id="MCK9875036.1"/>
    </source>
</evidence>
<feature type="region of interest" description="Disordered" evidence="7">
    <location>
        <begin position="1"/>
        <end position="28"/>
    </location>
</feature>
<comment type="caution">
    <text evidence="8">The sequence shown here is derived from an EMBL/GenBank/DDBJ whole genome shotgun (WGS) entry which is preliminary data.</text>
</comment>
<dbReference type="EMBL" id="JALKFT010000003">
    <property type="protein sequence ID" value="MCK9875036.1"/>
    <property type="molecule type" value="Genomic_DNA"/>
</dbReference>
<dbReference type="GO" id="GO:0008168">
    <property type="term" value="F:methyltransferase activity"/>
    <property type="evidence" value="ECO:0007669"/>
    <property type="project" value="UniProtKB-KW"/>
</dbReference>
<dbReference type="GO" id="GO:0032259">
    <property type="term" value="P:methylation"/>
    <property type="evidence" value="ECO:0007669"/>
    <property type="project" value="UniProtKB-KW"/>
</dbReference>
<feature type="region of interest" description="Disordered" evidence="7">
    <location>
        <begin position="235"/>
        <end position="280"/>
    </location>
</feature>
<organism evidence="8 9">
    <name type="scientific">Frankia umida</name>
    <dbReference type="NCBI Taxonomy" id="573489"/>
    <lineage>
        <taxon>Bacteria</taxon>
        <taxon>Bacillati</taxon>
        <taxon>Actinomycetota</taxon>
        <taxon>Actinomycetes</taxon>
        <taxon>Frankiales</taxon>
        <taxon>Frankiaceae</taxon>
        <taxon>Frankia</taxon>
    </lineage>
</organism>
<dbReference type="InterPro" id="IPR003682">
    <property type="entry name" value="rRNA_ssu_MeTfrase_G"/>
</dbReference>
<dbReference type="Proteomes" id="UP001201873">
    <property type="component" value="Unassembled WGS sequence"/>
</dbReference>
<evidence type="ECO:0000256" key="7">
    <source>
        <dbReference type="SAM" id="MobiDB-lite"/>
    </source>
</evidence>
<dbReference type="PANTHER" id="PTHR31760">
    <property type="entry name" value="S-ADENOSYL-L-METHIONINE-DEPENDENT METHYLTRANSFERASES SUPERFAMILY PROTEIN"/>
    <property type="match status" value="1"/>
</dbReference>
<keyword evidence="2 6" id="KW-0698">rRNA processing</keyword>
<evidence type="ECO:0000256" key="2">
    <source>
        <dbReference type="ARBA" id="ARBA00022552"/>
    </source>
</evidence>
<evidence type="ECO:0000256" key="1">
    <source>
        <dbReference type="ARBA" id="ARBA00022490"/>
    </source>
</evidence>
<keyword evidence="5 6" id="KW-0949">S-adenosyl-L-methionine</keyword>
<evidence type="ECO:0000256" key="4">
    <source>
        <dbReference type="ARBA" id="ARBA00022679"/>
    </source>
</evidence>
<comment type="similarity">
    <text evidence="6">Belongs to the methyltransferase superfamily. RNA methyltransferase RsmG family.</text>
</comment>
<protein>
    <recommendedName>
        <fullName evidence="6">Ribosomal RNA small subunit methyltransferase G</fullName>
        <ecNumber evidence="6">2.1.1.-</ecNumber>
    </recommendedName>
    <alternativeName>
        <fullName evidence="6">16S rRNA 7-methylguanosine methyltransferase</fullName>
        <shortName evidence="6">16S rRNA m7G methyltransferase</shortName>
    </alternativeName>
</protein>
<dbReference type="NCBIfam" id="TIGR00138">
    <property type="entry name" value="rsmG_gidB"/>
    <property type="match status" value="1"/>
</dbReference>
<dbReference type="EC" id="2.1.1.-" evidence="6"/>
<feature type="binding site" evidence="6">
    <location>
        <position position="160"/>
    </location>
    <ligand>
        <name>S-adenosyl-L-methionine</name>
        <dbReference type="ChEBI" id="CHEBI:59789"/>
    </ligand>
</feature>
<sequence>MSDADRTSGSSSPQPPPSETPQLPVPPVAGEIFGERLAQAIRYTELLATAGVERGLIGPRETDRLWQRHVLNCAVIAEAVPADADVVDVGSGAGLPGIPLALARSDVRVELLEPMERRCLFLQEVIAALDLESQVSVRRGRAPDAGIGPDGRRFGVVVARAVAPLERLGAILLPMLQPDGVMLAMRGSRILAELQDARGSLGAQGWHPVDVVVCGEGRVDEPSRVLRAVRAAELARAESKKGRGDGERHDGRQVRRTARDSRRSREAGRDRPTRGQSRST</sequence>
<dbReference type="SUPFAM" id="SSF53335">
    <property type="entry name" value="S-adenosyl-L-methionine-dependent methyltransferases"/>
    <property type="match status" value="1"/>
</dbReference>
<reference evidence="8 9" key="1">
    <citation type="submission" date="2022-04" db="EMBL/GenBank/DDBJ databases">
        <title>Genome diversity in the genus Frankia.</title>
        <authorList>
            <person name="Carlos-Shanley C."/>
            <person name="Hahn D."/>
        </authorList>
    </citation>
    <scope>NUCLEOTIDE SEQUENCE [LARGE SCALE GENOMIC DNA]</scope>
    <source>
        <strain evidence="8 9">Ag45/Mut15</strain>
    </source>
</reference>
<feature type="compositionally biased region" description="Pro residues" evidence="7">
    <location>
        <begin position="13"/>
        <end position="27"/>
    </location>
</feature>
<dbReference type="RefSeq" id="WP_372511907.1">
    <property type="nucleotide sequence ID" value="NZ_JALKFT010000003.1"/>
</dbReference>
<evidence type="ECO:0000313" key="9">
    <source>
        <dbReference type="Proteomes" id="UP001201873"/>
    </source>
</evidence>
<dbReference type="InterPro" id="IPR029063">
    <property type="entry name" value="SAM-dependent_MTases_sf"/>
</dbReference>
<keyword evidence="3 6" id="KW-0489">Methyltransferase</keyword>
<comment type="caution">
    <text evidence="6">Lacks conserved residue(s) required for the propagation of feature annotation.</text>
</comment>
<name>A0ABT0JU07_9ACTN</name>
<evidence type="ECO:0000256" key="5">
    <source>
        <dbReference type="ARBA" id="ARBA00022691"/>
    </source>
</evidence>
<comment type="function">
    <text evidence="6">Specifically methylates the N7 position of a guanine in 16S rRNA.</text>
</comment>
<evidence type="ECO:0000256" key="6">
    <source>
        <dbReference type="HAMAP-Rule" id="MF_00074"/>
    </source>
</evidence>
<accession>A0ABT0JU07</accession>
<keyword evidence="4 6" id="KW-0808">Transferase</keyword>
<feature type="binding site" evidence="6">
    <location>
        <position position="95"/>
    </location>
    <ligand>
        <name>S-adenosyl-L-methionine</name>
        <dbReference type="ChEBI" id="CHEBI:59789"/>
    </ligand>
</feature>
<dbReference type="PANTHER" id="PTHR31760:SF0">
    <property type="entry name" value="S-ADENOSYL-L-METHIONINE-DEPENDENT METHYLTRANSFERASES SUPERFAMILY PROTEIN"/>
    <property type="match status" value="1"/>
</dbReference>
<gene>
    <name evidence="6 8" type="primary">rsmG</name>
    <name evidence="8" type="ORF">MXD59_04430</name>
</gene>